<evidence type="ECO:0000313" key="2">
    <source>
        <dbReference type="Proteomes" id="UP001458946"/>
    </source>
</evidence>
<comment type="caution">
    <text evidence="1">The sequence shown here is derived from an EMBL/GenBank/DDBJ whole genome shotgun (WGS) entry which is preliminary data.</text>
</comment>
<keyword evidence="2" id="KW-1185">Reference proteome</keyword>
<protein>
    <submittedName>
        <fullName evidence="1">Uncharacterized protein</fullName>
    </submittedName>
</protein>
<reference evidence="1 2" key="1">
    <citation type="submission" date="2024-02" db="EMBL/GenBank/DDBJ databases">
        <title>Deinococcus xinjiangensis NBRC 107630.</title>
        <authorList>
            <person name="Ichikawa N."/>
            <person name="Katano-Makiyama Y."/>
            <person name="Hidaka K."/>
        </authorList>
    </citation>
    <scope>NUCLEOTIDE SEQUENCE [LARGE SCALE GENOMIC DNA]</scope>
    <source>
        <strain evidence="1 2">NBRC 107630</strain>
    </source>
</reference>
<organism evidence="1 2">
    <name type="scientific">Deinococcus xinjiangensis</name>
    <dbReference type="NCBI Taxonomy" id="457454"/>
    <lineage>
        <taxon>Bacteria</taxon>
        <taxon>Thermotogati</taxon>
        <taxon>Deinococcota</taxon>
        <taxon>Deinococci</taxon>
        <taxon>Deinococcales</taxon>
        <taxon>Deinococcaceae</taxon>
        <taxon>Deinococcus</taxon>
    </lineage>
</organism>
<dbReference type="EMBL" id="BAABRN010000038">
    <property type="protein sequence ID" value="GAA5503133.1"/>
    <property type="molecule type" value="Genomic_DNA"/>
</dbReference>
<sequence>MRIKTRSIATQLQIDGTPVHTAHAVSVVGLIPGLPAIYIEREVGLVDDPAHAPALTGQYLTHYAAEPMACSAMQRYPDLTRNEATELLKQGELKFSVPSIPGVTAEGVWENKKFGDREAWRAKHSIQDKKVSA</sequence>
<evidence type="ECO:0000313" key="1">
    <source>
        <dbReference type="EMBL" id="GAA5503133.1"/>
    </source>
</evidence>
<proteinExistence type="predicted"/>
<name>A0ABP9VGD0_9DEIO</name>
<gene>
    <name evidence="1" type="ORF">Dxin01_02882</name>
</gene>
<accession>A0ABP9VGD0</accession>
<dbReference type="RefSeq" id="WP_353543105.1">
    <property type="nucleotide sequence ID" value="NZ_BAABRN010000038.1"/>
</dbReference>
<dbReference type="Proteomes" id="UP001458946">
    <property type="component" value="Unassembled WGS sequence"/>
</dbReference>